<proteinExistence type="predicted"/>
<dbReference type="AlphaFoldDB" id="F6AG37"/>
<dbReference type="EMBL" id="CP002727">
    <property type="protein sequence ID" value="AEF21439.1"/>
    <property type="molecule type" value="Genomic_DNA"/>
</dbReference>
<organism evidence="1 2">
    <name type="scientific">Pseudomonas fulva (strain 12-X)</name>
    <dbReference type="NCBI Taxonomy" id="743720"/>
    <lineage>
        <taxon>Bacteria</taxon>
        <taxon>Pseudomonadati</taxon>
        <taxon>Pseudomonadota</taxon>
        <taxon>Gammaproteobacteria</taxon>
        <taxon>Pseudomonadales</taxon>
        <taxon>Pseudomonadaceae</taxon>
        <taxon>Pseudomonas</taxon>
    </lineage>
</organism>
<reference evidence="1 2" key="1">
    <citation type="submission" date="2011-04" db="EMBL/GenBank/DDBJ databases">
        <title>Complete sequence of Pseudomonas fulva 12-X.</title>
        <authorList>
            <consortium name="US DOE Joint Genome Institute"/>
            <person name="Lucas S."/>
            <person name="Han J."/>
            <person name="Lapidus A."/>
            <person name="Cheng J.-F."/>
            <person name="Goodwin L."/>
            <person name="Pitluck S."/>
            <person name="Peters L."/>
            <person name="Mikhailova N."/>
            <person name="Pagani I."/>
            <person name="Davenport K."/>
            <person name="Han C."/>
            <person name="Tapia R."/>
            <person name="Land M."/>
            <person name="Hauser L."/>
            <person name="Kyrpides N."/>
            <person name="Ivanova N."/>
            <person name="Pagani I."/>
            <person name="Lcollab F.I."/>
            <person name="Woyke T."/>
        </authorList>
    </citation>
    <scope>NUCLEOTIDE SEQUENCE [LARGE SCALE GENOMIC DNA]</scope>
    <source>
        <strain evidence="2">12-X</strain>
    </source>
</reference>
<dbReference type="OrthoDB" id="6883378at2"/>
<accession>F6AG37</accession>
<protein>
    <submittedName>
        <fullName evidence="1">Uncharacterized protein</fullName>
    </submittedName>
</protein>
<dbReference type="Proteomes" id="UP000000686">
    <property type="component" value="Chromosome"/>
</dbReference>
<dbReference type="HOGENOM" id="CLU_986470_0_0_6"/>
<name>F6AG37_PSEF1</name>
<gene>
    <name evidence="1" type="ordered locus">Psefu_1463</name>
</gene>
<keyword evidence="2" id="KW-1185">Reference proteome</keyword>
<evidence type="ECO:0000313" key="2">
    <source>
        <dbReference type="Proteomes" id="UP000000686"/>
    </source>
</evidence>
<sequence length="246" mass="27101">MPALRPKLIFVPISVEVRREGEPSPRWLATLQRSDTNQALAHFYDGGPNPQYLSRTVIYREVLAQAYEYTEPRLGMSRWPTLSETANHLLFNLTESDGGNQVPTVDARLKAAATVDSVWSSRETVIVERMDDGQWRVAGYGRTPDDGLGDIDLKVTTSGTVYAIALDNFGVTFVPGLAVAVGDRVRPAAFGGWVYEVTEPGELPAAEPEWWPAIGENPSRPLGTARAIAVRYYRPLAHGPVPVERI</sequence>
<dbReference type="STRING" id="743720.Psefu_1463"/>
<dbReference type="RefSeq" id="WP_013790570.1">
    <property type="nucleotide sequence ID" value="NC_015556.1"/>
</dbReference>
<evidence type="ECO:0000313" key="1">
    <source>
        <dbReference type="EMBL" id="AEF21439.1"/>
    </source>
</evidence>
<dbReference type="KEGG" id="pfv:Psefu_1463"/>